<gene>
    <name evidence="1" type="ORF">CGGC5_v010205</name>
</gene>
<accession>A0A7J6J333</accession>
<reference evidence="1 2" key="1">
    <citation type="submission" date="2012-08" db="EMBL/GenBank/DDBJ databases">
        <authorList>
            <person name="Gan P.H.P."/>
            <person name="Ikeda K."/>
            <person name="Irieda H."/>
            <person name="Narusaka M."/>
            <person name="O'Connell R.J."/>
            <person name="Narusaka Y."/>
            <person name="Takano Y."/>
            <person name="Kubo Y."/>
            <person name="Shirasu K."/>
        </authorList>
    </citation>
    <scope>NUCLEOTIDE SEQUENCE [LARGE SCALE GENOMIC DNA]</scope>
    <source>
        <strain evidence="1 2">Nara gc5</strain>
    </source>
</reference>
<dbReference type="OrthoDB" id="4849025at2759"/>
<evidence type="ECO:0008006" key="3">
    <source>
        <dbReference type="Google" id="ProtNLM"/>
    </source>
</evidence>
<dbReference type="Proteomes" id="UP000011096">
    <property type="component" value="Unassembled WGS sequence"/>
</dbReference>
<dbReference type="GeneID" id="43605459"/>
<keyword evidence="2" id="KW-1185">Reference proteome</keyword>
<comment type="caution">
    <text evidence="1">The sequence shown here is derived from an EMBL/GenBank/DDBJ whole genome shotgun (WGS) entry which is preliminary data.</text>
</comment>
<dbReference type="AlphaFoldDB" id="A0A7J6J333"/>
<evidence type="ECO:0000313" key="2">
    <source>
        <dbReference type="Proteomes" id="UP000011096"/>
    </source>
</evidence>
<dbReference type="EMBL" id="ANPB02000005">
    <property type="protein sequence ID" value="KAF4483001.1"/>
    <property type="molecule type" value="Genomic_DNA"/>
</dbReference>
<protein>
    <recommendedName>
        <fullName evidence="3">F-box domain-containing protein</fullName>
    </recommendedName>
</protein>
<reference evidence="1 2" key="2">
    <citation type="submission" date="2020-04" db="EMBL/GenBank/DDBJ databases">
        <title>Genome sequencing and assembly of multiple isolates from the Colletotrichum gloeosporioides species complex.</title>
        <authorList>
            <person name="Gan P."/>
            <person name="Shirasu K."/>
        </authorList>
    </citation>
    <scope>NUCLEOTIDE SEQUENCE [LARGE SCALE GENOMIC DNA]</scope>
    <source>
        <strain evidence="1 2">Nara gc5</strain>
    </source>
</reference>
<dbReference type="RefSeq" id="XP_031881852.1">
    <property type="nucleotide sequence ID" value="XM_032021253.1"/>
</dbReference>
<sequence>MDPFKPIPSGILRMILEILPSRSDFTAATEASKAFRNAADPFEPVPSRVLRMILEILASRSDIAAATQASKAFRNAAVRFEHIPSEIVMMILESMASRSDVAAATQASNAFRAAAISSRNQIRLLQVQKDLSGDLLQAAMAVMLFPGPGSDEASISRHLDDWRNNRLTNPFSDPKHPNNKIHIERLDNLCGCLRRVITDYLSKATSVRLPFAYRTLPTWSNPHYSQMTTQRDLRQHHSNSFNINNMETDERCRVYRAFLQYEILSKIYGPLTAARAPAGPQPRFHTFDWNDLFHNSTPASDHKLFGSVREYYIMTHRAVLAQHEMSPLQTFRQQPPRYMPEECEHAPRVGQYDFPPNRRYVVARSRSRDIDGFAVLASGGLDMLVGVLTAQPATMRVLYRGLWRECERNFHRFGRVDSIPGLDTNDPDYANYINETQHWFLAGLVRLQRQRGYGVFRDDRFYPRSMASMTQRFRQGTMQSNFFIFKDYRIANSRARGAETLYSHPHVWTSLNQSRILREAWKRCERRGACSWRIMTE</sequence>
<evidence type="ECO:0000313" key="1">
    <source>
        <dbReference type="EMBL" id="KAF4483001.1"/>
    </source>
</evidence>
<name>A0A7J6J333_COLFN</name>
<dbReference type="InParanoid" id="A0A7J6J333"/>
<organism evidence="1 2">
    <name type="scientific">Colletotrichum fructicola (strain Nara gc5)</name>
    <name type="common">Anthracnose fungus</name>
    <name type="synonym">Colletotrichum gloeosporioides (strain Nara gc5)</name>
    <dbReference type="NCBI Taxonomy" id="1213859"/>
    <lineage>
        <taxon>Eukaryota</taxon>
        <taxon>Fungi</taxon>
        <taxon>Dikarya</taxon>
        <taxon>Ascomycota</taxon>
        <taxon>Pezizomycotina</taxon>
        <taxon>Sordariomycetes</taxon>
        <taxon>Hypocreomycetidae</taxon>
        <taxon>Glomerellales</taxon>
        <taxon>Glomerellaceae</taxon>
        <taxon>Colletotrichum</taxon>
        <taxon>Colletotrichum gloeosporioides species complex</taxon>
    </lineage>
</organism>
<proteinExistence type="predicted"/>